<dbReference type="InterPro" id="IPR001048">
    <property type="entry name" value="Asp/Glu/Uridylate_kinase"/>
</dbReference>
<dbReference type="Gene3D" id="3.40.1160.10">
    <property type="entry name" value="Acetylglutamate kinase-like"/>
    <property type="match status" value="1"/>
</dbReference>
<evidence type="ECO:0000256" key="4">
    <source>
        <dbReference type="ARBA" id="ARBA00022605"/>
    </source>
</evidence>
<evidence type="ECO:0000259" key="9">
    <source>
        <dbReference type="Pfam" id="PF00696"/>
    </source>
</evidence>
<evidence type="ECO:0000313" key="10">
    <source>
        <dbReference type="EMBL" id="GAF76124.1"/>
    </source>
</evidence>
<evidence type="ECO:0000256" key="1">
    <source>
        <dbReference type="ARBA" id="ARBA00004828"/>
    </source>
</evidence>
<feature type="non-terminal residue" evidence="10">
    <location>
        <position position="1"/>
    </location>
</feature>
<protein>
    <recommendedName>
        <fullName evidence="2">acetylglutamate kinase</fullName>
        <ecNumber evidence="2">2.7.2.8</ecNumber>
    </recommendedName>
</protein>
<keyword evidence="7" id="KW-0418">Kinase</keyword>
<gene>
    <name evidence="10" type="ORF">S01H1_05782</name>
</gene>
<evidence type="ECO:0000256" key="2">
    <source>
        <dbReference type="ARBA" id="ARBA00013065"/>
    </source>
</evidence>
<proteinExistence type="inferred from homology"/>
<dbReference type="InterPro" id="IPR036393">
    <property type="entry name" value="AceGlu_kinase-like_sf"/>
</dbReference>
<evidence type="ECO:0000256" key="8">
    <source>
        <dbReference type="ARBA" id="ARBA00022840"/>
    </source>
</evidence>
<dbReference type="InterPro" id="IPR037528">
    <property type="entry name" value="ArgB"/>
</dbReference>
<comment type="caution">
    <text evidence="10">The sequence shown here is derived from an EMBL/GenBank/DDBJ whole genome shotgun (WGS) entry which is preliminary data.</text>
</comment>
<dbReference type="InterPro" id="IPR004662">
    <property type="entry name" value="AcgluKinase_fam"/>
</dbReference>
<dbReference type="InterPro" id="IPR001057">
    <property type="entry name" value="Glu/AcGlu_kinase"/>
</dbReference>
<dbReference type="PANTHER" id="PTHR23342">
    <property type="entry name" value="N-ACETYLGLUTAMATE SYNTHASE"/>
    <property type="match status" value="1"/>
</dbReference>
<dbReference type="GO" id="GO:0005524">
    <property type="term" value="F:ATP binding"/>
    <property type="evidence" value="ECO:0007669"/>
    <property type="project" value="UniProtKB-KW"/>
</dbReference>
<name>X0S538_9ZZZZ</name>
<evidence type="ECO:0000256" key="3">
    <source>
        <dbReference type="ARBA" id="ARBA00022571"/>
    </source>
</evidence>
<keyword evidence="6" id="KW-0547">Nucleotide-binding</keyword>
<organism evidence="10">
    <name type="scientific">marine sediment metagenome</name>
    <dbReference type="NCBI Taxonomy" id="412755"/>
    <lineage>
        <taxon>unclassified sequences</taxon>
        <taxon>metagenomes</taxon>
        <taxon>ecological metagenomes</taxon>
    </lineage>
</organism>
<evidence type="ECO:0000256" key="5">
    <source>
        <dbReference type="ARBA" id="ARBA00022679"/>
    </source>
</evidence>
<dbReference type="PIRSF" id="PIRSF000728">
    <property type="entry name" value="NAGK"/>
    <property type="match status" value="1"/>
</dbReference>
<dbReference type="GO" id="GO:0006526">
    <property type="term" value="P:L-arginine biosynthetic process"/>
    <property type="evidence" value="ECO:0007669"/>
    <property type="project" value="UniProtKB-KW"/>
</dbReference>
<reference evidence="10" key="1">
    <citation type="journal article" date="2014" name="Front. Microbiol.">
        <title>High frequency of phylogenetically diverse reductive dehalogenase-homologous genes in deep subseafloor sedimentary metagenomes.</title>
        <authorList>
            <person name="Kawai M."/>
            <person name="Futagami T."/>
            <person name="Toyoda A."/>
            <person name="Takaki Y."/>
            <person name="Nishi S."/>
            <person name="Hori S."/>
            <person name="Arai W."/>
            <person name="Tsubouchi T."/>
            <person name="Morono Y."/>
            <person name="Uchiyama I."/>
            <person name="Ito T."/>
            <person name="Fujiyama A."/>
            <person name="Inagaki F."/>
            <person name="Takami H."/>
        </authorList>
    </citation>
    <scope>NUCLEOTIDE SEQUENCE</scope>
    <source>
        <strain evidence="10">Expedition CK06-06</strain>
    </source>
</reference>
<dbReference type="Pfam" id="PF00696">
    <property type="entry name" value="AA_kinase"/>
    <property type="match status" value="1"/>
</dbReference>
<evidence type="ECO:0000256" key="7">
    <source>
        <dbReference type="ARBA" id="ARBA00022777"/>
    </source>
</evidence>
<feature type="domain" description="Aspartate/glutamate/uridylate kinase" evidence="9">
    <location>
        <begin position="42"/>
        <end position="281"/>
    </location>
</feature>
<accession>X0S538</accession>
<dbReference type="GO" id="GO:0005737">
    <property type="term" value="C:cytoplasm"/>
    <property type="evidence" value="ECO:0007669"/>
    <property type="project" value="InterPro"/>
</dbReference>
<dbReference type="EMBL" id="BARS01003006">
    <property type="protein sequence ID" value="GAF76124.1"/>
    <property type="molecule type" value="Genomic_DNA"/>
</dbReference>
<comment type="pathway">
    <text evidence="1">Amino-acid biosynthesis; L-arginine biosynthesis; N(2)-acetyl-L-ornithine from L-glutamate: step 2/4.</text>
</comment>
<dbReference type="AlphaFoldDB" id="X0S538"/>
<evidence type="ECO:0000256" key="6">
    <source>
        <dbReference type="ARBA" id="ARBA00022741"/>
    </source>
</evidence>
<dbReference type="HAMAP" id="MF_00082">
    <property type="entry name" value="ArgB"/>
    <property type="match status" value="1"/>
</dbReference>
<keyword evidence="4" id="KW-0028">Amino-acid biosynthesis</keyword>
<dbReference type="FunFam" id="3.40.1160.10:FF:000004">
    <property type="entry name" value="Acetylglutamate kinase"/>
    <property type="match status" value="1"/>
</dbReference>
<dbReference type="PRINTS" id="PR00474">
    <property type="entry name" value="GLU5KINASE"/>
</dbReference>
<keyword evidence="8" id="KW-0067">ATP-binding</keyword>
<dbReference type="PANTHER" id="PTHR23342:SF0">
    <property type="entry name" value="N-ACETYLGLUTAMATE SYNTHASE, MITOCHONDRIAL"/>
    <property type="match status" value="1"/>
</dbReference>
<dbReference type="NCBIfam" id="TIGR00761">
    <property type="entry name" value="argB"/>
    <property type="match status" value="1"/>
</dbReference>
<dbReference type="EC" id="2.7.2.8" evidence="2"/>
<dbReference type="GO" id="GO:0003991">
    <property type="term" value="F:acetylglutamate kinase activity"/>
    <property type="evidence" value="ECO:0007669"/>
    <property type="project" value="UniProtKB-EC"/>
</dbReference>
<keyword evidence="5" id="KW-0808">Transferase</keyword>
<keyword evidence="3" id="KW-0055">Arginine biosynthesis</keyword>
<sequence length="304" mass="33366">SALSLFLLKKAGGVGSFKMDEIIKKADILIEALPYIKAFHKKVLVIKYGGSILGDNKIRKGVLEDMVFLNFMGLRPLLVHGGGPSISKQIKQEGRKSEFVDGMRVTDKPTLKIVKEELEKINKKIVAELNELGAKAVGLIGTQKKLIKVKRKLTSHRKSLGFVGKIVSINIKPLKRNLDEDAIPVVCPMGVGVKGREYNVNADEVAAHIAISLKAEKLVLLTNIKGIMRNSEDVHSFIATLNFKEAEHLIEEKAIQEGMIPKVNAAIEALSAGVHKAHIINARLNRALLLEIFTDHGIGTEIIK</sequence>
<dbReference type="SUPFAM" id="SSF53633">
    <property type="entry name" value="Carbamate kinase-like"/>
    <property type="match status" value="1"/>
</dbReference>